<reference evidence="2" key="1">
    <citation type="journal article" date="2015" name="Nature">
        <title>Complex archaea that bridge the gap between prokaryotes and eukaryotes.</title>
        <authorList>
            <person name="Spang A."/>
            <person name="Saw J.H."/>
            <person name="Jorgensen S.L."/>
            <person name="Zaremba-Niedzwiedzka K."/>
            <person name="Martijn J."/>
            <person name="Lind A.E."/>
            <person name="van Eijk R."/>
            <person name="Schleper C."/>
            <person name="Guy L."/>
            <person name="Ettema T.J."/>
        </authorList>
    </citation>
    <scope>NUCLEOTIDE SEQUENCE</scope>
</reference>
<sequence length="79" mass="9219">MKIVNNILKFWFIKCKSAFVWLNQHKLRVLMIVILSPILFLVAIMAVFAVLFGYCLNGKADWSLITDEFKQITKKVEDL</sequence>
<gene>
    <name evidence="2" type="ORF">LCGC14_2826980</name>
</gene>
<feature type="transmembrane region" description="Helical" evidence="1">
    <location>
        <begin position="29"/>
        <end position="54"/>
    </location>
</feature>
<protein>
    <submittedName>
        <fullName evidence="2">Uncharacterized protein</fullName>
    </submittedName>
</protein>
<dbReference type="AlphaFoldDB" id="A0A0F9ANP0"/>
<keyword evidence="1" id="KW-0472">Membrane</keyword>
<comment type="caution">
    <text evidence="2">The sequence shown here is derived from an EMBL/GenBank/DDBJ whole genome shotgun (WGS) entry which is preliminary data.</text>
</comment>
<name>A0A0F9ANP0_9ZZZZ</name>
<accession>A0A0F9ANP0</accession>
<keyword evidence="1" id="KW-0812">Transmembrane</keyword>
<proteinExistence type="predicted"/>
<evidence type="ECO:0000313" key="2">
    <source>
        <dbReference type="EMBL" id="KKK80089.1"/>
    </source>
</evidence>
<evidence type="ECO:0000256" key="1">
    <source>
        <dbReference type="SAM" id="Phobius"/>
    </source>
</evidence>
<organism evidence="2">
    <name type="scientific">marine sediment metagenome</name>
    <dbReference type="NCBI Taxonomy" id="412755"/>
    <lineage>
        <taxon>unclassified sequences</taxon>
        <taxon>metagenomes</taxon>
        <taxon>ecological metagenomes</taxon>
    </lineage>
</organism>
<dbReference type="EMBL" id="LAZR01053738">
    <property type="protein sequence ID" value="KKK80089.1"/>
    <property type="molecule type" value="Genomic_DNA"/>
</dbReference>
<keyword evidence="1" id="KW-1133">Transmembrane helix</keyword>